<proteinExistence type="predicted"/>
<evidence type="ECO:0000256" key="1">
    <source>
        <dbReference type="SAM" id="SignalP"/>
    </source>
</evidence>
<dbReference type="RefSeq" id="WP_176525336.1">
    <property type="nucleotide sequence ID" value="NZ_OCNJ01000022.1"/>
</dbReference>
<organism evidence="2 3">
    <name type="scientific">Caenispirillum bisanense</name>
    <dbReference type="NCBI Taxonomy" id="414052"/>
    <lineage>
        <taxon>Bacteria</taxon>
        <taxon>Pseudomonadati</taxon>
        <taxon>Pseudomonadota</taxon>
        <taxon>Alphaproteobacteria</taxon>
        <taxon>Rhodospirillales</taxon>
        <taxon>Novispirillaceae</taxon>
        <taxon>Caenispirillum</taxon>
    </lineage>
</organism>
<dbReference type="SMART" id="SM00855">
    <property type="entry name" value="PGAM"/>
    <property type="match status" value="1"/>
</dbReference>
<evidence type="ECO:0000313" key="3">
    <source>
        <dbReference type="Proteomes" id="UP000219621"/>
    </source>
</evidence>
<dbReference type="Pfam" id="PF00300">
    <property type="entry name" value="His_Phos_1"/>
    <property type="match status" value="1"/>
</dbReference>
<protein>
    <submittedName>
        <fullName evidence="2">Histidine phosphatase superfamily (Branch 1)</fullName>
    </submittedName>
</protein>
<accession>A0A286H1U3</accession>
<gene>
    <name evidence="2" type="ORF">SAMN05421508_12227</name>
</gene>
<keyword evidence="1" id="KW-0732">Signal</keyword>
<dbReference type="SUPFAM" id="SSF53254">
    <property type="entry name" value="Phosphoglycerate mutase-like"/>
    <property type="match status" value="1"/>
</dbReference>
<dbReference type="CDD" id="cd07040">
    <property type="entry name" value="HP"/>
    <property type="match status" value="1"/>
</dbReference>
<dbReference type="InterPro" id="IPR013078">
    <property type="entry name" value="His_Pase_superF_clade-1"/>
</dbReference>
<evidence type="ECO:0000313" key="2">
    <source>
        <dbReference type="EMBL" id="SOE01727.1"/>
    </source>
</evidence>
<dbReference type="InterPro" id="IPR029033">
    <property type="entry name" value="His_PPase_superfam"/>
</dbReference>
<feature type="chain" id="PRO_5011995871" evidence="1">
    <location>
        <begin position="21"/>
        <end position="190"/>
    </location>
</feature>
<sequence length="190" mass="20224">MPIRLLLAVLIVLLPTSVRAAEAEALWQSLRDGGRVVILRHALAPGTGDPPNFRLDDCSTQRNLDDRGRAQARALGDAFRDHAVPVARVLTSRWCRAAETADLMALAPPEPEPLLNSFFGDRASGPAQIAGLRRLLDGLPRDGDTVVMVTHQVVITGLTDVFPASGEGVVLRLLPGGGTAVEGRLPPPQP</sequence>
<keyword evidence="3" id="KW-1185">Reference proteome</keyword>
<name>A0A286H1U3_9PROT</name>
<reference evidence="2 3" key="1">
    <citation type="submission" date="2017-09" db="EMBL/GenBank/DDBJ databases">
        <authorList>
            <person name="Ehlers B."/>
            <person name="Leendertz F.H."/>
        </authorList>
    </citation>
    <scope>NUCLEOTIDE SEQUENCE [LARGE SCALE GENOMIC DNA]</scope>
    <source>
        <strain evidence="2 3">USBA 140</strain>
    </source>
</reference>
<dbReference type="AlphaFoldDB" id="A0A286H1U3"/>
<dbReference type="Gene3D" id="3.40.50.1240">
    <property type="entry name" value="Phosphoglycerate mutase-like"/>
    <property type="match status" value="1"/>
</dbReference>
<feature type="signal peptide" evidence="1">
    <location>
        <begin position="1"/>
        <end position="20"/>
    </location>
</feature>
<dbReference type="Proteomes" id="UP000219621">
    <property type="component" value="Unassembled WGS sequence"/>
</dbReference>
<dbReference type="EMBL" id="OCNJ01000022">
    <property type="protein sequence ID" value="SOE01727.1"/>
    <property type="molecule type" value="Genomic_DNA"/>
</dbReference>